<evidence type="ECO:0000259" key="5">
    <source>
        <dbReference type="PROSITE" id="PS50222"/>
    </source>
</evidence>
<dbReference type="CDD" id="cd00051">
    <property type="entry name" value="EFh"/>
    <property type="match status" value="2"/>
</dbReference>
<feature type="domain" description="EF-hand" evidence="5">
    <location>
        <begin position="114"/>
        <end position="149"/>
    </location>
</feature>
<dbReference type="GO" id="GO:0005509">
    <property type="term" value="F:calcium ion binding"/>
    <property type="evidence" value="ECO:0007669"/>
    <property type="project" value="InterPro"/>
</dbReference>
<evidence type="ECO:0000313" key="6">
    <source>
        <dbReference type="EMBL" id="KAF5191320.1"/>
    </source>
</evidence>
<dbReference type="FunFam" id="1.10.238.10:FF:000341">
    <property type="entry name" value="Putative calcium-binding protein CML19"/>
    <property type="match status" value="1"/>
</dbReference>
<reference evidence="6 7" key="1">
    <citation type="submission" date="2020-06" db="EMBL/GenBank/DDBJ databases">
        <title>Transcriptomic and genomic resources for Thalictrum thalictroides and T. hernandezii: Facilitating candidate gene discovery in an emerging model plant lineage.</title>
        <authorList>
            <person name="Arias T."/>
            <person name="Riano-Pachon D.M."/>
            <person name="Di Stilio V.S."/>
        </authorList>
    </citation>
    <scope>NUCLEOTIDE SEQUENCE [LARGE SCALE GENOMIC DNA]</scope>
    <source>
        <strain evidence="7">cv. WT478/WT964</strain>
        <tissue evidence="6">Leaves</tissue>
    </source>
</reference>
<dbReference type="Gene3D" id="1.10.238.10">
    <property type="entry name" value="EF-hand"/>
    <property type="match status" value="2"/>
</dbReference>
<evidence type="ECO:0000256" key="2">
    <source>
        <dbReference type="ARBA" id="ARBA00022737"/>
    </source>
</evidence>
<protein>
    <submittedName>
        <fullName evidence="6">Calcium-binding protein cml38</fullName>
    </submittedName>
</protein>
<dbReference type="InterPro" id="IPR011992">
    <property type="entry name" value="EF-hand-dom_pair"/>
</dbReference>
<accession>A0A7J6W490</accession>
<name>A0A7J6W490_THATH</name>
<gene>
    <name evidence="6" type="ORF">FRX31_019097</name>
</gene>
<feature type="region of interest" description="Disordered" evidence="4">
    <location>
        <begin position="1"/>
        <end position="51"/>
    </location>
</feature>
<dbReference type="SUPFAM" id="SSF47473">
    <property type="entry name" value="EF-hand"/>
    <property type="match status" value="1"/>
</dbReference>
<organism evidence="6 7">
    <name type="scientific">Thalictrum thalictroides</name>
    <name type="common">Rue-anemone</name>
    <name type="synonym">Anemone thalictroides</name>
    <dbReference type="NCBI Taxonomy" id="46969"/>
    <lineage>
        <taxon>Eukaryota</taxon>
        <taxon>Viridiplantae</taxon>
        <taxon>Streptophyta</taxon>
        <taxon>Embryophyta</taxon>
        <taxon>Tracheophyta</taxon>
        <taxon>Spermatophyta</taxon>
        <taxon>Magnoliopsida</taxon>
        <taxon>Ranunculales</taxon>
        <taxon>Ranunculaceae</taxon>
        <taxon>Thalictroideae</taxon>
        <taxon>Thalictrum</taxon>
    </lineage>
</organism>
<dbReference type="OrthoDB" id="26525at2759"/>
<dbReference type="AlphaFoldDB" id="A0A7J6W490"/>
<dbReference type="InterPro" id="IPR039647">
    <property type="entry name" value="EF_hand_pair_protein_CML-like"/>
</dbReference>
<evidence type="ECO:0000256" key="4">
    <source>
        <dbReference type="SAM" id="MobiDB-lite"/>
    </source>
</evidence>
<keyword evidence="1" id="KW-0479">Metal-binding</keyword>
<feature type="compositionally biased region" description="Polar residues" evidence="4">
    <location>
        <begin position="1"/>
        <end position="10"/>
    </location>
</feature>
<dbReference type="Proteomes" id="UP000554482">
    <property type="component" value="Unassembled WGS sequence"/>
</dbReference>
<feature type="domain" description="EF-hand" evidence="5">
    <location>
        <begin position="150"/>
        <end position="185"/>
    </location>
</feature>
<evidence type="ECO:0000256" key="3">
    <source>
        <dbReference type="ARBA" id="ARBA00022837"/>
    </source>
</evidence>
<dbReference type="InterPro" id="IPR002048">
    <property type="entry name" value="EF_hand_dom"/>
</dbReference>
<proteinExistence type="predicted"/>
<feature type="compositionally biased region" description="Low complexity" evidence="4">
    <location>
        <begin position="11"/>
        <end position="27"/>
    </location>
</feature>
<dbReference type="EMBL" id="JABWDY010022934">
    <property type="protein sequence ID" value="KAF5191320.1"/>
    <property type="molecule type" value="Genomic_DNA"/>
</dbReference>
<evidence type="ECO:0000313" key="7">
    <source>
        <dbReference type="Proteomes" id="UP000554482"/>
    </source>
</evidence>
<keyword evidence="7" id="KW-1185">Reference proteome</keyword>
<dbReference type="PANTHER" id="PTHR10891">
    <property type="entry name" value="EF-HAND CALCIUM-BINDING DOMAIN CONTAINING PROTEIN"/>
    <property type="match status" value="1"/>
</dbReference>
<keyword evidence="3" id="KW-0106">Calcium</keyword>
<dbReference type="InterPro" id="IPR018247">
    <property type="entry name" value="EF_Hand_1_Ca_BS"/>
</dbReference>
<evidence type="ECO:0000256" key="1">
    <source>
        <dbReference type="ARBA" id="ARBA00022723"/>
    </source>
</evidence>
<dbReference type="SMART" id="SM00054">
    <property type="entry name" value="EFh"/>
    <property type="match status" value="4"/>
</dbReference>
<comment type="caution">
    <text evidence="6">The sequence shown here is derived from an EMBL/GenBank/DDBJ whole genome shotgun (WGS) entry which is preliminary data.</text>
</comment>
<dbReference type="PROSITE" id="PS50222">
    <property type="entry name" value="EF_HAND_2"/>
    <property type="match status" value="4"/>
</dbReference>
<dbReference type="Pfam" id="PF13499">
    <property type="entry name" value="EF-hand_7"/>
    <property type="match status" value="2"/>
</dbReference>
<sequence>MKSNTPSPTHSLEGSIGSSGSTSPTQSVFGKLRRKLSPRKSDSRQETLAAEPVVLPRKISSINTHHATNTLSIDPKASKCGELEPVFRFFDEDKDGKISPAELQSCVKTIGGELSTTEAVTLVESLDSDGDGLLGLEDFAKLMEANGEEEQNKDLREAFGMYENNGSGCITPTSLNQMLSRLGDSKTIEECKSIIQNFDLNGDGVLSFEEFRVMMK</sequence>
<feature type="domain" description="EF-hand" evidence="5">
    <location>
        <begin position="186"/>
        <end position="216"/>
    </location>
</feature>
<dbReference type="PROSITE" id="PS00018">
    <property type="entry name" value="EF_HAND_1"/>
    <property type="match status" value="3"/>
</dbReference>
<keyword evidence="2" id="KW-0677">Repeat</keyword>
<feature type="domain" description="EF-hand" evidence="5">
    <location>
        <begin position="86"/>
        <end position="113"/>
    </location>
</feature>